<protein>
    <submittedName>
        <fullName evidence="7">Transcriptional regulatory protein RcsB</fullName>
    </submittedName>
</protein>
<evidence type="ECO:0000259" key="5">
    <source>
        <dbReference type="PROSITE" id="PS50043"/>
    </source>
</evidence>
<dbReference type="InterPro" id="IPR000792">
    <property type="entry name" value="Tscrpt_reg_LuxR_C"/>
</dbReference>
<dbReference type="SMART" id="SM00448">
    <property type="entry name" value="REC"/>
    <property type="match status" value="1"/>
</dbReference>
<feature type="modified residue" description="4-aspartylphosphate" evidence="3">
    <location>
        <position position="114"/>
    </location>
</feature>
<feature type="domain" description="Response regulatory" evidence="6">
    <location>
        <begin position="63"/>
        <end position="181"/>
    </location>
</feature>
<evidence type="ECO:0000256" key="3">
    <source>
        <dbReference type="PROSITE-ProRule" id="PRU00169"/>
    </source>
</evidence>
<dbReference type="Pfam" id="PF00072">
    <property type="entry name" value="Response_reg"/>
    <property type="match status" value="1"/>
</dbReference>
<dbReference type="PROSITE" id="PS50043">
    <property type="entry name" value="HTH_LUXR_2"/>
    <property type="match status" value="1"/>
</dbReference>
<keyword evidence="1 3" id="KW-0597">Phosphoprotein</keyword>
<dbReference type="PROSITE" id="PS50110">
    <property type="entry name" value="RESPONSE_REGULATORY"/>
    <property type="match status" value="1"/>
</dbReference>
<evidence type="ECO:0000313" key="7">
    <source>
        <dbReference type="EMBL" id="SSW72555.1"/>
    </source>
</evidence>
<evidence type="ECO:0000313" key="8">
    <source>
        <dbReference type="Proteomes" id="UP000289184"/>
    </source>
</evidence>
<dbReference type="InterPro" id="IPR011006">
    <property type="entry name" value="CheY-like_superfamily"/>
</dbReference>
<name>A0A446CXL6_9BURK</name>
<gene>
    <name evidence="7" type="primary">rcsB_2</name>
    <name evidence="7" type="ORF">AGI3411_05610</name>
</gene>
<evidence type="ECO:0000256" key="4">
    <source>
        <dbReference type="SAM" id="MobiDB-lite"/>
    </source>
</evidence>
<evidence type="ECO:0000259" key="6">
    <source>
        <dbReference type="PROSITE" id="PS50110"/>
    </source>
</evidence>
<dbReference type="InterPro" id="IPR001789">
    <property type="entry name" value="Sig_transdc_resp-reg_receiver"/>
</dbReference>
<dbReference type="PANTHER" id="PTHR43214">
    <property type="entry name" value="TWO-COMPONENT RESPONSE REGULATOR"/>
    <property type="match status" value="1"/>
</dbReference>
<dbReference type="Gene3D" id="1.10.10.10">
    <property type="entry name" value="Winged helix-like DNA-binding domain superfamily/Winged helix DNA-binding domain"/>
    <property type="match status" value="1"/>
</dbReference>
<evidence type="ECO:0000256" key="2">
    <source>
        <dbReference type="ARBA" id="ARBA00023125"/>
    </source>
</evidence>
<keyword evidence="8" id="KW-1185">Reference proteome</keyword>
<feature type="domain" description="HTH luxR-type" evidence="5">
    <location>
        <begin position="200"/>
        <end position="265"/>
    </location>
</feature>
<dbReference type="SUPFAM" id="SSF52172">
    <property type="entry name" value="CheY-like"/>
    <property type="match status" value="1"/>
</dbReference>
<dbReference type="InterPro" id="IPR039420">
    <property type="entry name" value="WalR-like"/>
</dbReference>
<dbReference type="InterPro" id="IPR058245">
    <property type="entry name" value="NreC/VraR/RcsB-like_REC"/>
</dbReference>
<keyword evidence="2" id="KW-0238">DNA-binding</keyword>
<dbReference type="CDD" id="cd17535">
    <property type="entry name" value="REC_NarL-like"/>
    <property type="match status" value="1"/>
</dbReference>
<dbReference type="EMBL" id="UFQB01000037">
    <property type="protein sequence ID" value="SSW72555.1"/>
    <property type="molecule type" value="Genomic_DNA"/>
</dbReference>
<organism evidence="7 8">
    <name type="scientific">Achromobacter agilis</name>
    <dbReference type="NCBI Taxonomy" id="1353888"/>
    <lineage>
        <taxon>Bacteria</taxon>
        <taxon>Pseudomonadati</taxon>
        <taxon>Pseudomonadota</taxon>
        <taxon>Betaproteobacteria</taxon>
        <taxon>Burkholderiales</taxon>
        <taxon>Alcaligenaceae</taxon>
        <taxon>Achromobacter</taxon>
    </lineage>
</organism>
<dbReference type="InterPro" id="IPR016032">
    <property type="entry name" value="Sig_transdc_resp-reg_C-effctor"/>
</dbReference>
<dbReference type="GO" id="GO:0003677">
    <property type="term" value="F:DNA binding"/>
    <property type="evidence" value="ECO:0007669"/>
    <property type="project" value="UniProtKB-KW"/>
</dbReference>
<dbReference type="CDD" id="cd06170">
    <property type="entry name" value="LuxR_C_like"/>
    <property type="match status" value="1"/>
</dbReference>
<dbReference type="PRINTS" id="PR00038">
    <property type="entry name" value="HTHLUXR"/>
</dbReference>
<feature type="region of interest" description="Disordered" evidence="4">
    <location>
        <begin position="1"/>
        <end position="20"/>
    </location>
</feature>
<dbReference type="AlphaFoldDB" id="A0A446CXL6"/>
<dbReference type="SUPFAM" id="SSF46894">
    <property type="entry name" value="C-terminal effector domain of the bipartite response regulators"/>
    <property type="match status" value="1"/>
</dbReference>
<dbReference type="Proteomes" id="UP000289184">
    <property type="component" value="Unassembled WGS sequence"/>
</dbReference>
<proteinExistence type="predicted"/>
<dbReference type="SMART" id="SM00421">
    <property type="entry name" value="HTH_LUXR"/>
    <property type="match status" value="1"/>
</dbReference>
<accession>A0A446CXL6</accession>
<dbReference type="Pfam" id="PF00196">
    <property type="entry name" value="GerE"/>
    <property type="match status" value="1"/>
</dbReference>
<dbReference type="GO" id="GO:0006355">
    <property type="term" value="P:regulation of DNA-templated transcription"/>
    <property type="evidence" value="ECO:0007669"/>
    <property type="project" value="InterPro"/>
</dbReference>
<sequence length="268" mass="29479">MANLSAAPATGTPPNPIMEAPMKPVSAPYTEALPSSTTARSEAGGYPGVRQHLLLSRTQPIVNVAILDDHPVITVGVGAYLESRSGFRVLHRETSSRGFIEKLSQSPCDVALVDFYLPQDPWDGVSYLRRLRRHYPHMPIITFSAGNRQETQYAAYRAGANGYLAKQWGMGLLPEMIRGVLSGKHRFLSVRDGKVIAQEPTAPQAALTASEVEILRHISLGFSVTQIAARLVRSKKTISTHKRCAMQKLQLSDDLSLALYLREKFANE</sequence>
<dbReference type="GO" id="GO:0000160">
    <property type="term" value="P:phosphorelay signal transduction system"/>
    <property type="evidence" value="ECO:0007669"/>
    <property type="project" value="InterPro"/>
</dbReference>
<dbReference type="Gene3D" id="3.40.50.2300">
    <property type="match status" value="1"/>
</dbReference>
<evidence type="ECO:0000256" key="1">
    <source>
        <dbReference type="ARBA" id="ARBA00022553"/>
    </source>
</evidence>
<reference evidence="7 8" key="1">
    <citation type="submission" date="2018-07" db="EMBL/GenBank/DDBJ databases">
        <authorList>
            <person name="Peeters C."/>
        </authorList>
    </citation>
    <scope>NUCLEOTIDE SEQUENCE [LARGE SCALE GENOMIC DNA]</scope>
    <source>
        <strain evidence="7 8">LMG 3411</strain>
    </source>
</reference>
<dbReference type="PANTHER" id="PTHR43214:SF17">
    <property type="entry name" value="TRANSCRIPTIONAL REGULATORY PROTEIN RCSB"/>
    <property type="match status" value="1"/>
</dbReference>
<dbReference type="InterPro" id="IPR036388">
    <property type="entry name" value="WH-like_DNA-bd_sf"/>
</dbReference>